<reference evidence="2" key="1">
    <citation type="submission" date="2024-03" db="EMBL/GenBank/DDBJ databases">
        <title>Diverse circular DNA viruses in blood, oral, and fecal samples of captive lemurs.</title>
        <authorList>
            <person name="Paietta E.N."/>
            <person name="Kraberger S."/>
            <person name="Lund M.C."/>
            <person name="Custer J.M."/>
            <person name="Vargas K.M."/>
            <person name="Ehmke E.E."/>
            <person name="Yoder A.D."/>
            <person name="Varsani A."/>
        </authorList>
    </citation>
    <scope>NUCLEOTIDE SEQUENCE</scope>
    <source>
        <strain evidence="2">Duke_24FF_1038</strain>
    </source>
</reference>
<name>A0AAU8AXP2_9VIRU</name>
<evidence type="ECO:0000313" key="2">
    <source>
        <dbReference type="EMBL" id="XCD04715.1"/>
    </source>
</evidence>
<accession>A0AAU8AXP2</accession>
<dbReference type="Pfam" id="PF01719">
    <property type="entry name" value="Rep_OBD"/>
    <property type="match status" value="1"/>
</dbReference>
<proteinExistence type="predicted"/>
<protein>
    <submittedName>
        <fullName evidence="2">Replication protein</fullName>
    </submittedName>
</protein>
<dbReference type="GO" id="GO:0003677">
    <property type="term" value="F:DNA binding"/>
    <property type="evidence" value="ECO:0007669"/>
    <property type="project" value="InterPro"/>
</dbReference>
<dbReference type="GO" id="GO:0006260">
    <property type="term" value="P:DNA replication"/>
    <property type="evidence" value="ECO:0007669"/>
    <property type="project" value="InterPro"/>
</dbReference>
<dbReference type="GO" id="GO:0003916">
    <property type="term" value="F:DNA topoisomerase activity"/>
    <property type="evidence" value="ECO:0007669"/>
    <property type="project" value="InterPro"/>
</dbReference>
<dbReference type="EMBL" id="PP511497">
    <property type="protein sequence ID" value="XCD04715.1"/>
    <property type="molecule type" value="Genomic_DNA"/>
</dbReference>
<sequence>MREERRRLYDIIAYEEYFTDLMYNIMQLKNLRWYWSYHDKDLKEDGTIKEPHYHILLYFNEGCTLSALLKKINFYKKEKINFYKKGSDEGRLDYRVRYLIHYKSSDKNRNEYNIEDIHTNDDNIDRFFPVDSSKSTSDIQLIFDFFDSHDSIISYRTFLNYIYANNLWGTFRQNAYIFNRLFDEHNNESKLEFLDIFK</sequence>
<dbReference type="Gene3D" id="3.40.1310.30">
    <property type="match status" value="1"/>
</dbReference>
<evidence type="ECO:0000259" key="1">
    <source>
        <dbReference type="Pfam" id="PF01719"/>
    </source>
</evidence>
<organism evidence="2">
    <name type="scientific">Dulem virus 71</name>
    <dbReference type="NCBI Taxonomy" id="3145782"/>
    <lineage>
        <taxon>Viruses</taxon>
        <taxon>Monodnaviria</taxon>
        <taxon>Loebvirae</taxon>
        <taxon>Hofneiviricota</taxon>
        <taxon>Faserviricetes</taxon>
        <taxon>Tubulavirales</taxon>
        <taxon>Inoviridae</taxon>
        <taxon>Inovirus</taxon>
    </lineage>
</organism>
<feature type="domain" description="Plasmid replication protein origin binding" evidence="1">
    <location>
        <begin position="2"/>
        <end position="120"/>
    </location>
</feature>
<dbReference type="InterPro" id="IPR002631">
    <property type="entry name" value="Plasmid_rep_OBD"/>
</dbReference>